<keyword evidence="3" id="KW-1185">Reference proteome</keyword>
<dbReference type="RefSeq" id="WP_013566634.1">
    <property type="nucleotide sequence ID" value="NC_014963.1"/>
</dbReference>
<dbReference type="Proteomes" id="UP000006844">
    <property type="component" value="Chromosome"/>
</dbReference>
<reference evidence="2 3" key="1">
    <citation type="journal article" date="2012" name="Stand. Genomic Sci.">
        <title>Complete genome sequence of Terriglobus saanensis type strain SP1PR4(T), an Acidobacteria from tundra soil.</title>
        <authorList>
            <person name="Rawat S.R."/>
            <person name="Mannisto M.K."/>
            <person name="Starovoytov V."/>
            <person name="Goodwin L."/>
            <person name="Nolan M."/>
            <person name="Hauser L."/>
            <person name="Land M."/>
            <person name="Davenport K.W."/>
            <person name="Woyke T."/>
            <person name="Haggblom M.M."/>
        </authorList>
    </citation>
    <scope>NUCLEOTIDE SEQUENCE</scope>
    <source>
        <strain evidence="3">ATCC BAA-1853 / DSM 23119 / SP1PR4</strain>
    </source>
</reference>
<dbReference type="EMBL" id="CP002467">
    <property type="protein sequence ID" value="ADV80901.1"/>
    <property type="molecule type" value="Genomic_DNA"/>
</dbReference>
<evidence type="ECO:0000259" key="1">
    <source>
        <dbReference type="Pfam" id="PF00561"/>
    </source>
</evidence>
<name>E8UY91_TERSS</name>
<dbReference type="InterPro" id="IPR029058">
    <property type="entry name" value="AB_hydrolase_fold"/>
</dbReference>
<dbReference type="GO" id="GO:0016020">
    <property type="term" value="C:membrane"/>
    <property type="evidence" value="ECO:0007669"/>
    <property type="project" value="TreeGrafter"/>
</dbReference>
<protein>
    <recommendedName>
        <fullName evidence="1">AB hydrolase-1 domain-containing protein</fullName>
    </recommendedName>
</protein>
<organism evidence="2 3">
    <name type="scientific">Terriglobus saanensis (strain ATCC BAA-1853 / DSM 23119 / SP1PR4)</name>
    <dbReference type="NCBI Taxonomy" id="401053"/>
    <lineage>
        <taxon>Bacteria</taxon>
        <taxon>Pseudomonadati</taxon>
        <taxon>Acidobacteriota</taxon>
        <taxon>Terriglobia</taxon>
        <taxon>Terriglobales</taxon>
        <taxon>Acidobacteriaceae</taxon>
        <taxon>Terriglobus</taxon>
    </lineage>
</organism>
<accession>E8UY91</accession>
<sequence length="381" mass="42924">MSRLDQLHSFLFDRLLMFQSDDLIAHYGDEMRLVFRDELERARQQGTHEILRVWWEVVRETVVLSAPRCLERAQLVMAATTVACTLTLGTALGFCRVGNSSIVHACAQERPVSPAPTQQHELSRLVQLPTGQHMFLECSGDQDAVPTVILATGRGLGTADAWAKVQERVRPTIRICSYDALGAGRSDHLPNEAPPQRRPIDEVISDAHAFFESAHLKQPFVLVGASDGGILLRRYQQAYSHEIAGLVFVDSAHEEQEWRMAAISNQLDPKWNDPTFQRDNGYLPDHQKLAWHADIPLIVLERTEKVPASVFPMLNPQQLDALNAEWHDHQIDLAKRSRYGQLRAITDSGHFMHQQKPDAVAEAIQDLVQQVQAKTRCARCS</sequence>
<dbReference type="InterPro" id="IPR050266">
    <property type="entry name" value="AB_hydrolase_sf"/>
</dbReference>
<dbReference type="KEGG" id="tsa:AciPR4_0060"/>
<dbReference type="PANTHER" id="PTHR43798">
    <property type="entry name" value="MONOACYLGLYCEROL LIPASE"/>
    <property type="match status" value="1"/>
</dbReference>
<proteinExistence type="predicted"/>
<gene>
    <name evidence="2" type="ordered locus">AciPR4_0060</name>
</gene>
<evidence type="ECO:0000313" key="3">
    <source>
        <dbReference type="Proteomes" id="UP000006844"/>
    </source>
</evidence>
<dbReference type="SUPFAM" id="SSF53474">
    <property type="entry name" value="alpha/beta-Hydrolases"/>
    <property type="match status" value="1"/>
</dbReference>
<dbReference type="AlphaFoldDB" id="E8UY91"/>
<dbReference type="OrthoDB" id="59888at2"/>
<dbReference type="InterPro" id="IPR000073">
    <property type="entry name" value="AB_hydrolase_1"/>
</dbReference>
<dbReference type="PANTHER" id="PTHR43798:SF33">
    <property type="entry name" value="HYDROLASE, PUTATIVE (AFU_ORTHOLOGUE AFUA_2G14860)-RELATED"/>
    <property type="match status" value="1"/>
</dbReference>
<dbReference type="Gene3D" id="3.40.50.1820">
    <property type="entry name" value="alpha/beta hydrolase"/>
    <property type="match status" value="1"/>
</dbReference>
<dbReference type="Pfam" id="PF00561">
    <property type="entry name" value="Abhydrolase_1"/>
    <property type="match status" value="1"/>
</dbReference>
<dbReference type="eggNOG" id="COG0596">
    <property type="taxonomic scope" value="Bacteria"/>
</dbReference>
<feature type="domain" description="AB hydrolase-1" evidence="1">
    <location>
        <begin position="146"/>
        <end position="275"/>
    </location>
</feature>
<dbReference type="HOGENOM" id="CLU_725468_0_0_0"/>
<evidence type="ECO:0000313" key="2">
    <source>
        <dbReference type="EMBL" id="ADV80901.1"/>
    </source>
</evidence>